<reference evidence="2 3" key="1">
    <citation type="journal article" date="2011" name="J. Bacteriol.">
        <title>Genome sequence of the mercury-methylating and pleomorphic Desulfovibrio africanus Strain Walvis Bay.</title>
        <authorList>
            <person name="Brown S.D."/>
            <person name="Wall J.D."/>
            <person name="Kucken A.M."/>
            <person name="Gilmour C.C."/>
            <person name="Podar M."/>
            <person name="Brandt C.C."/>
            <person name="Teshima H."/>
            <person name="Detter J.C."/>
            <person name="Han C.S."/>
            <person name="Land M.L."/>
            <person name="Lucas S."/>
            <person name="Han J."/>
            <person name="Pennacchio L."/>
            <person name="Nolan M."/>
            <person name="Pitluck S."/>
            <person name="Woyke T."/>
            <person name="Goodwin L."/>
            <person name="Palumbo A.V."/>
            <person name="Elias D.A."/>
        </authorList>
    </citation>
    <scope>NUCLEOTIDE SEQUENCE [LARGE SCALE GENOMIC DNA]</scope>
    <source>
        <strain evidence="2 3">Walvis Bay</strain>
    </source>
</reference>
<proteinExistence type="predicted"/>
<organism evidence="2 3">
    <name type="scientific">Desulfocurvibacter africanus subsp. africanus str. Walvis Bay</name>
    <dbReference type="NCBI Taxonomy" id="690850"/>
    <lineage>
        <taxon>Bacteria</taxon>
        <taxon>Pseudomonadati</taxon>
        <taxon>Thermodesulfobacteriota</taxon>
        <taxon>Desulfovibrionia</taxon>
        <taxon>Desulfovibrionales</taxon>
        <taxon>Desulfovibrionaceae</taxon>
        <taxon>Desulfocurvibacter</taxon>
    </lineage>
</organism>
<feature type="region of interest" description="Disordered" evidence="1">
    <location>
        <begin position="50"/>
        <end position="70"/>
    </location>
</feature>
<name>F3YVZ0_DESAF</name>
<protein>
    <submittedName>
        <fullName evidence="2">Uncharacterized protein</fullName>
    </submittedName>
</protein>
<dbReference type="AlphaFoldDB" id="F3YVZ0"/>
<evidence type="ECO:0000313" key="3">
    <source>
        <dbReference type="Proteomes" id="UP000007844"/>
    </source>
</evidence>
<dbReference type="RefSeq" id="WP_014258856.1">
    <property type="nucleotide sequence ID" value="NC_016629.1"/>
</dbReference>
<dbReference type="STRING" id="690850.Desaf_0668"/>
<dbReference type="KEGG" id="daf:Desaf_0668"/>
<dbReference type="Proteomes" id="UP000007844">
    <property type="component" value="Chromosome"/>
</dbReference>
<sequence>MITEKFDAALNDLGSLAGTVPSDVWERLSPIHAQLRGIQEPLAEMERLGIAPGQDLSGSRPRQIICDEVD</sequence>
<dbReference type="HOGENOM" id="CLU_2751144_0_0_7"/>
<evidence type="ECO:0000313" key="2">
    <source>
        <dbReference type="EMBL" id="EGJ49020.1"/>
    </source>
</evidence>
<gene>
    <name evidence="2" type="ORF">Desaf_0668</name>
</gene>
<dbReference type="EMBL" id="CP003221">
    <property type="protein sequence ID" value="EGJ49020.1"/>
    <property type="molecule type" value="Genomic_DNA"/>
</dbReference>
<keyword evidence="3" id="KW-1185">Reference proteome</keyword>
<accession>F3YVZ0</accession>
<evidence type="ECO:0000256" key="1">
    <source>
        <dbReference type="SAM" id="MobiDB-lite"/>
    </source>
</evidence>